<evidence type="ECO:0000259" key="6">
    <source>
        <dbReference type="Pfam" id="PF04825"/>
    </source>
</evidence>
<evidence type="ECO:0000313" key="8">
    <source>
        <dbReference type="Proteomes" id="UP001378960"/>
    </source>
</evidence>
<dbReference type="GO" id="GO:0005634">
    <property type="term" value="C:nucleus"/>
    <property type="evidence" value="ECO:0007669"/>
    <property type="project" value="UniProtKB-SubCell"/>
</dbReference>
<dbReference type="SUPFAM" id="SSF46785">
    <property type="entry name" value="Winged helix' DNA-binding domain"/>
    <property type="match status" value="1"/>
</dbReference>
<evidence type="ECO:0000256" key="1">
    <source>
        <dbReference type="ARBA" id="ARBA00004123"/>
    </source>
</evidence>
<reference evidence="7 8" key="1">
    <citation type="journal article" date="2023" name="Elife">
        <title>Identification of key yeast species and microbe-microbe interactions impacting larval growth of Drosophila in the wild.</title>
        <authorList>
            <person name="Mure A."/>
            <person name="Sugiura Y."/>
            <person name="Maeda R."/>
            <person name="Honda K."/>
            <person name="Sakurai N."/>
            <person name="Takahashi Y."/>
            <person name="Watada M."/>
            <person name="Katoh T."/>
            <person name="Gotoh A."/>
            <person name="Gotoh Y."/>
            <person name="Taniguchi I."/>
            <person name="Nakamura K."/>
            <person name="Hayashi T."/>
            <person name="Katayama T."/>
            <person name="Uemura T."/>
            <person name="Hattori Y."/>
        </authorList>
    </citation>
    <scope>NUCLEOTIDE SEQUENCE [LARGE SCALE GENOMIC DNA]</scope>
    <source>
        <strain evidence="7 8">PK-24</strain>
    </source>
</reference>
<proteinExistence type="inferred from homology"/>
<gene>
    <name evidence="7" type="ORF">DAPK24_049940</name>
</gene>
<protein>
    <submittedName>
        <fullName evidence="7">Uncharacterized protein</fullName>
    </submittedName>
</protein>
<comment type="caution">
    <text evidence="7">The sequence shown here is derived from an EMBL/GenBank/DDBJ whole genome shotgun (WGS) entry which is preliminary data.</text>
</comment>
<evidence type="ECO:0000259" key="5">
    <source>
        <dbReference type="Pfam" id="PF04824"/>
    </source>
</evidence>
<dbReference type="AlphaFoldDB" id="A0AAV5RAW1"/>
<feature type="compositionally biased region" description="Acidic residues" evidence="4">
    <location>
        <begin position="505"/>
        <end position="529"/>
    </location>
</feature>
<evidence type="ECO:0000256" key="3">
    <source>
        <dbReference type="ARBA" id="ARBA00023242"/>
    </source>
</evidence>
<dbReference type="PANTHER" id="PTHR12585:SF69">
    <property type="entry name" value="FI11703P"/>
    <property type="match status" value="1"/>
</dbReference>
<feature type="compositionally biased region" description="Acidic residues" evidence="4">
    <location>
        <begin position="327"/>
        <end position="343"/>
    </location>
</feature>
<dbReference type="InterPro" id="IPR006910">
    <property type="entry name" value="Rad21_Rec8_N"/>
</dbReference>
<dbReference type="InterPro" id="IPR006909">
    <property type="entry name" value="Rad21/Rec8_C_eu"/>
</dbReference>
<comment type="similarity">
    <text evidence="2">Belongs to the rad21 family.</text>
</comment>
<dbReference type="GO" id="GO:0003682">
    <property type="term" value="F:chromatin binding"/>
    <property type="evidence" value="ECO:0007669"/>
    <property type="project" value="TreeGrafter"/>
</dbReference>
<dbReference type="EMBL" id="BTGB01000009">
    <property type="protein sequence ID" value="GMM48396.1"/>
    <property type="molecule type" value="Genomic_DNA"/>
</dbReference>
<organism evidence="7 8">
    <name type="scientific">Pichia kluyveri</name>
    <name type="common">Yeast</name>
    <dbReference type="NCBI Taxonomy" id="36015"/>
    <lineage>
        <taxon>Eukaryota</taxon>
        <taxon>Fungi</taxon>
        <taxon>Dikarya</taxon>
        <taxon>Ascomycota</taxon>
        <taxon>Saccharomycotina</taxon>
        <taxon>Pichiomycetes</taxon>
        <taxon>Pichiales</taxon>
        <taxon>Pichiaceae</taxon>
        <taxon>Pichia</taxon>
    </lineage>
</organism>
<feature type="domain" description="Rad21/Rec8-like protein C-terminal eukaryotic" evidence="5">
    <location>
        <begin position="593"/>
        <end position="631"/>
    </location>
</feature>
<feature type="compositionally biased region" description="Basic residues" evidence="4">
    <location>
        <begin position="347"/>
        <end position="359"/>
    </location>
</feature>
<feature type="domain" description="Rad21/Rec8-like protein N-terminal" evidence="6">
    <location>
        <begin position="9"/>
        <end position="135"/>
    </location>
</feature>
<dbReference type="InterPro" id="IPR023093">
    <property type="entry name" value="ScpA-like_C"/>
</dbReference>
<evidence type="ECO:0000256" key="4">
    <source>
        <dbReference type="SAM" id="MobiDB-lite"/>
    </source>
</evidence>
<dbReference type="Gene3D" id="1.10.10.580">
    <property type="entry name" value="Structural maintenance of chromosome 1. Chain E"/>
    <property type="match status" value="1"/>
</dbReference>
<dbReference type="Proteomes" id="UP001378960">
    <property type="component" value="Unassembled WGS sequence"/>
</dbReference>
<dbReference type="PANTHER" id="PTHR12585">
    <property type="entry name" value="SCC1 / RAD21 FAMILY MEMBER"/>
    <property type="match status" value="1"/>
</dbReference>
<feature type="region of interest" description="Disordered" evidence="4">
    <location>
        <begin position="504"/>
        <end position="531"/>
    </location>
</feature>
<name>A0AAV5RAW1_PICKL</name>
<comment type="subcellular location">
    <subcellularLocation>
        <location evidence="1">Nucleus</location>
    </subcellularLocation>
</comment>
<dbReference type="GO" id="GO:1990414">
    <property type="term" value="P:replication-born double-strand break repair via sister chromatid exchange"/>
    <property type="evidence" value="ECO:0007669"/>
    <property type="project" value="TreeGrafter"/>
</dbReference>
<dbReference type="GO" id="GO:0008278">
    <property type="term" value="C:cohesin complex"/>
    <property type="evidence" value="ECO:0007669"/>
    <property type="project" value="InterPro"/>
</dbReference>
<dbReference type="Pfam" id="PF04825">
    <property type="entry name" value="Rad21_Rec8_N"/>
    <property type="match status" value="1"/>
</dbReference>
<feature type="region of interest" description="Disordered" evidence="4">
    <location>
        <begin position="320"/>
        <end position="360"/>
    </location>
</feature>
<evidence type="ECO:0000313" key="7">
    <source>
        <dbReference type="EMBL" id="GMM48396.1"/>
    </source>
</evidence>
<dbReference type="Pfam" id="PF04824">
    <property type="entry name" value="Rad21_Rec8"/>
    <property type="match status" value="1"/>
</dbReference>
<accession>A0AAV5RAW1</accession>
<evidence type="ECO:0000256" key="2">
    <source>
        <dbReference type="ARBA" id="ARBA00009870"/>
    </source>
</evidence>
<dbReference type="InterPro" id="IPR039781">
    <property type="entry name" value="Rad21/Rec8-like"/>
</dbReference>
<keyword evidence="8" id="KW-1185">Reference proteome</keyword>
<keyword evidence="3" id="KW-0539">Nucleus</keyword>
<dbReference type="InterPro" id="IPR036390">
    <property type="entry name" value="WH_DNA-bd_sf"/>
</dbReference>
<dbReference type="GO" id="GO:0007062">
    <property type="term" value="P:sister chromatid cohesion"/>
    <property type="evidence" value="ECO:0007669"/>
    <property type="project" value="InterPro"/>
</dbReference>
<sequence length="639" mass="72478">MSAPDLSLLYGDNPLASVWLAASLEKKLTKQQYLKTSIVNSTRAIEASNSFESVLLKPGDSESQLRFETQVENNEVKPESTKTTDVMPLRISSQLLYGVVKIYSRKTRYLYEEVSLALIQLRSAFAVSKSITLPIEETVLSSLENITLKDTITEANILYDNDNFNLNSIFGIPQSITNTQRWANSDTMMEEDGDISIGRNNMHNETTINHSVGIDDNVVDYDDSVDYANQSIDALARRALPQVDDLDGAPDFDLPLDLGTKPDEPSELNINNDDLNLDISADNDRNNDAIVGISDFQISAIDNMDLEFTIDETNNEDAAAANNTVFEDNDIDMGQENRDEEEEQRASRVRKPRNKSNRSKRLDVLNTDVIRTQRRLLVIDQTNEIPSIELKKRQTEYPASLREVSTDISDKFKENAYEKVMSSLEPSFLQLVGSSWKSIKRRRLLNQNSYQIEGSTVLVEEGEIQTDNMLPELPAIEDNYQQENILNDLDQQLPEFDNTIPEIPQAEEEEPAATGVEEEEEEEEEEELHELDNNGENNIEVHKENDFDGEYESMNAQNKATVEVAEELRTIFKHDHDKKLKFTEVLDTCKLSENPKSNATRAFFELLVLGTSKNVTLKQDRLFGEIVIESNNSLFENFL</sequence>